<evidence type="ECO:0000256" key="3">
    <source>
        <dbReference type="ARBA" id="ARBA00023015"/>
    </source>
</evidence>
<dbReference type="PROSITE" id="PS00675">
    <property type="entry name" value="SIGMA54_INTERACT_1"/>
    <property type="match status" value="1"/>
</dbReference>
<protein>
    <submittedName>
        <fullName evidence="8">DNA-binding protein Fis</fullName>
    </submittedName>
</protein>
<keyword evidence="5" id="KW-0804">Transcription</keyword>
<keyword evidence="3" id="KW-0805">Transcription regulation</keyword>
<dbReference type="Pfam" id="PF01590">
    <property type="entry name" value="GAF"/>
    <property type="match status" value="1"/>
</dbReference>
<dbReference type="GO" id="GO:0003677">
    <property type="term" value="F:DNA binding"/>
    <property type="evidence" value="ECO:0007669"/>
    <property type="project" value="UniProtKB-KW"/>
</dbReference>
<evidence type="ECO:0000256" key="5">
    <source>
        <dbReference type="ARBA" id="ARBA00023163"/>
    </source>
</evidence>
<dbReference type="SMART" id="SM00091">
    <property type="entry name" value="PAS"/>
    <property type="match status" value="1"/>
</dbReference>
<gene>
    <name evidence="8" type="ORF">SAMN02745124_02008</name>
</gene>
<dbReference type="FunFam" id="3.40.50.300:FF:000006">
    <property type="entry name" value="DNA-binding transcriptional regulator NtrC"/>
    <property type="match status" value="1"/>
</dbReference>
<dbReference type="SUPFAM" id="SSF55785">
    <property type="entry name" value="PYP-like sensor domain (PAS domain)"/>
    <property type="match status" value="1"/>
</dbReference>
<dbReference type="InterPro" id="IPR003593">
    <property type="entry name" value="AAA+_ATPase"/>
</dbReference>
<dbReference type="Gene3D" id="3.40.50.300">
    <property type="entry name" value="P-loop containing nucleotide triphosphate hydrolases"/>
    <property type="match status" value="1"/>
</dbReference>
<feature type="domain" description="Sigma-54 factor interaction" evidence="6">
    <location>
        <begin position="322"/>
        <end position="551"/>
    </location>
</feature>
<feature type="domain" description="PAS" evidence="7">
    <location>
        <begin position="173"/>
        <end position="243"/>
    </location>
</feature>
<dbReference type="InterPro" id="IPR025662">
    <property type="entry name" value="Sigma_54_int_dom_ATP-bd_1"/>
</dbReference>
<dbReference type="PROSITE" id="PS00688">
    <property type="entry name" value="SIGMA54_INTERACT_3"/>
    <property type="match status" value="1"/>
</dbReference>
<reference evidence="8 9" key="1">
    <citation type="submission" date="2016-11" db="EMBL/GenBank/DDBJ databases">
        <authorList>
            <person name="Jaros S."/>
            <person name="Januszkiewicz K."/>
            <person name="Wedrychowicz H."/>
        </authorList>
    </citation>
    <scope>NUCLEOTIDE SEQUENCE [LARGE SCALE GENOMIC DNA]</scope>
    <source>
        <strain evidence="8 9">DSM 9705</strain>
    </source>
</reference>
<dbReference type="InterPro" id="IPR029016">
    <property type="entry name" value="GAF-like_dom_sf"/>
</dbReference>
<keyword evidence="1" id="KW-0547">Nucleotide-binding</keyword>
<dbReference type="InterPro" id="IPR000014">
    <property type="entry name" value="PAS"/>
</dbReference>
<dbReference type="Gene3D" id="1.10.8.60">
    <property type="match status" value="1"/>
</dbReference>
<dbReference type="PROSITE" id="PS50112">
    <property type="entry name" value="PAS"/>
    <property type="match status" value="1"/>
</dbReference>
<sequence length="641" mass="70631">MKNLVDQQSMNSVLCTILDGTATETGEAFFSALVVNLAGALQVPAAWVTEYTAKYETLRPLAFFLDGRLRGDVEAAVRGTPCEVVVKSGQIYHVADEVAGTFPNDPDLAAMGMVSYLGIPFKDTAGKILGHLAVMDRKPMPHKEITLAIMRIFAARAAAELRRIEAENRVLEREQRLSRLLDTAPDAIVELDDQLAIRLINAEAVNALHISVDRARGRRFTDFLSASGAALLRDVVGQMAADQHLAKKCWLPDHLIVCAADGSEFRAEATISRFEVATYCSIILILRNITERLDAEAKIRTLRTEAEQLKEELKDIGGFDEIIGSSQALLSVLNDVSQVADTDATVLLCGETGTGKELLARMVHAASHRKEKPLIKLNCATIPTGLMESELFGHRRGAFTGATQNREGRFALADGGTLFLDEIAELPLELQSKLLRVLQEGEFEPVGSSQTRSVDVRVVAATNKDLEKVMAAGQFRQDLYYRLNVFPIVLPPLRDRGDDVILLATYFVERFARRMGRRVMPFRPVDELRLKSYAWPGNVRELQNVMERAVITAKDGWLDLCRCLPDALHDLDDASAAQAVATEERILTDAQVKAYEKRNIVNALKASNWRVSGTKGAARLLGLPSSTLNSRIKSLGIKRSD</sequence>
<evidence type="ECO:0000313" key="9">
    <source>
        <dbReference type="Proteomes" id="UP000184139"/>
    </source>
</evidence>
<evidence type="ECO:0000256" key="1">
    <source>
        <dbReference type="ARBA" id="ARBA00022741"/>
    </source>
</evidence>
<dbReference type="AlphaFoldDB" id="A0A1M5W0L8"/>
<dbReference type="SMART" id="SM00382">
    <property type="entry name" value="AAA"/>
    <property type="match status" value="1"/>
</dbReference>
<dbReference type="InterPro" id="IPR025943">
    <property type="entry name" value="Sigma_54_int_dom_ATP-bd_2"/>
</dbReference>
<evidence type="ECO:0000259" key="7">
    <source>
        <dbReference type="PROSITE" id="PS50112"/>
    </source>
</evidence>
<evidence type="ECO:0000256" key="2">
    <source>
        <dbReference type="ARBA" id="ARBA00022840"/>
    </source>
</evidence>
<dbReference type="InterPro" id="IPR003018">
    <property type="entry name" value="GAF"/>
</dbReference>
<accession>A0A1M5W0L8</accession>
<evidence type="ECO:0000313" key="8">
    <source>
        <dbReference type="EMBL" id="SHH81045.1"/>
    </source>
</evidence>
<dbReference type="PANTHER" id="PTHR32071">
    <property type="entry name" value="TRANSCRIPTIONAL REGULATORY PROTEIN"/>
    <property type="match status" value="1"/>
</dbReference>
<keyword evidence="2" id="KW-0067">ATP-binding</keyword>
<dbReference type="SUPFAM" id="SSF52540">
    <property type="entry name" value="P-loop containing nucleoside triphosphate hydrolases"/>
    <property type="match status" value="1"/>
</dbReference>
<keyword evidence="4 8" id="KW-0238">DNA-binding</keyword>
<dbReference type="InterPro" id="IPR058031">
    <property type="entry name" value="AAA_lid_NorR"/>
</dbReference>
<name>A0A1M5W0L8_9BACT</name>
<dbReference type="SUPFAM" id="SSF55781">
    <property type="entry name" value="GAF domain-like"/>
    <property type="match status" value="1"/>
</dbReference>
<evidence type="ECO:0000256" key="4">
    <source>
        <dbReference type="ARBA" id="ARBA00023125"/>
    </source>
</evidence>
<evidence type="ECO:0000259" key="6">
    <source>
        <dbReference type="PROSITE" id="PS50045"/>
    </source>
</evidence>
<dbReference type="GO" id="GO:0005524">
    <property type="term" value="F:ATP binding"/>
    <property type="evidence" value="ECO:0007669"/>
    <property type="project" value="UniProtKB-KW"/>
</dbReference>
<keyword evidence="9" id="KW-1185">Reference proteome</keyword>
<dbReference type="InterPro" id="IPR002078">
    <property type="entry name" value="Sigma_54_int"/>
</dbReference>
<dbReference type="PROSITE" id="PS50045">
    <property type="entry name" value="SIGMA54_INTERACT_4"/>
    <property type="match status" value="1"/>
</dbReference>
<dbReference type="PROSITE" id="PS00676">
    <property type="entry name" value="SIGMA54_INTERACT_2"/>
    <property type="match status" value="1"/>
</dbReference>
<proteinExistence type="predicted"/>
<dbReference type="PANTHER" id="PTHR32071:SF57">
    <property type="entry name" value="C4-DICARBOXYLATE TRANSPORT TRANSCRIPTIONAL REGULATORY PROTEIN DCTD"/>
    <property type="match status" value="1"/>
</dbReference>
<dbReference type="InterPro" id="IPR025944">
    <property type="entry name" value="Sigma_54_int_dom_CS"/>
</dbReference>
<dbReference type="Gene3D" id="1.10.10.60">
    <property type="entry name" value="Homeodomain-like"/>
    <property type="match status" value="1"/>
</dbReference>
<dbReference type="InterPro" id="IPR027417">
    <property type="entry name" value="P-loop_NTPase"/>
</dbReference>
<dbReference type="STRING" id="1121409.SAMN02745124_02008"/>
<dbReference type="GO" id="GO:0006355">
    <property type="term" value="P:regulation of DNA-templated transcription"/>
    <property type="evidence" value="ECO:0007669"/>
    <property type="project" value="InterPro"/>
</dbReference>
<organism evidence="8 9">
    <name type="scientific">Desulfofustis glycolicus DSM 9705</name>
    <dbReference type="NCBI Taxonomy" id="1121409"/>
    <lineage>
        <taxon>Bacteria</taxon>
        <taxon>Pseudomonadati</taxon>
        <taxon>Thermodesulfobacteriota</taxon>
        <taxon>Desulfobulbia</taxon>
        <taxon>Desulfobulbales</taxon>
        <taxon>Desulfocapsaceae</taxon>
        <taxon>Desulfofustis</taxon>
    </lineage>
</organism>
<dbReference type="Gene3D" id="3.30.450.20">
    <property type="entry name" value="PAS domain"/>
    <property type="match status" value="1"/>
</dbReference>
<dbReference type="Gene3D" id="3.30.450.40">
    <property type="match status" value="1"/>
</dbReference>
<dbReference type="CDD" id="cd00009">
    <property type="entry name" value="AAA"/>
    <property type="match status" value="1"/>
</dbReference>
<dbReference type="RefSeq" id="WP_073375697.1">
    <property type="nucleotide sequence ID" value="NZ_FQXS01000010.1"/>
</dbReference>
<dbReference type="Proteomes" id="UP000184139">
    <property type="component" value="Unassembled WGS sequence"/>
</dbReference>
<dbReference type="Pfam" id="PF25601">
    <property type="entry name" value="AAA_lid_14"/>
    <property type="match status" value="1"/>
</dbReference>
<dbReference type="InterPro" id="IPR035965">
    <property type="entry name" value="PAS-like_dom_sf"/>
</dbReference>
<dbReference type="Pfam" id="PF00158">
    <property type="entry name" value="Sigma54_activat"/>
    <property type="match status" value="1"/>
</dbReference>
<dbReference type="EMBL" id="FQXS01000010">
    <property type="protein sequence ID" value="SHH81045.1"/>
    <property type="molecule type" value="Genomic_DNA"/>
</dbReference>
<dbReference type="NCBIfam" id="TIGR00229">
    <property type="entry name" value="sensory_box"/>
    <property type="match status" value="1"/>
</dbReference>